<dbReference type="AlphaFoldDB" id="A0A0C3DKW0"/>
<feature type="compositionally biased region" description="Basic and acidic residues" evidence="1">
    <location>
        <begin position="338"/>
        <end position="356"/>
    </location>
</feature>
<name>A0A0C3DKW0_OIDMZ</name>
<dbReference type="EMBL" id="KN832874">
    <property type="protein sequence ID" value="KIN02628.1"/>
    <property type="molecule type" value="Genomic_DNA"/>
</dbReference>
<dbReference type="PANTHER" id="PTHR33840">
    <property type="match status" value="1"/>
</dbReference>
<proteinExistence type="predicted"/>
<feature type="region of interest" description="Disordered" evidence="1">
    <location>
        <begin position="289"/>
        <end position="380"/>
    </location>
</feature>
<keyword evidence="4" id="KW-1185">Reference proteome</keyword>
<dbReference type="HOGENOM" id="CLU_005049_0_1_1"/>
<gene>
    <name evidence="3" type="ORF">OIDMADRAFT_178554</name>
</gene>
<protein>
    <recommendedName>
        <fullName evidence="2">T6SS Phospholipase effector Tle1-like catalytic domain-containing protein</fullName>
    </recommendedName>
</protein>
<feature type="region of interest" description="Disordered" evidence="1">
    <location>
        <begin position="609"/>
        <end position="643"/>
    </location>
</feature>
<evidence type="ECO:0000256" key="1">
    <source>
        <dbReference type="SAM" id="MobiDB-lite"/>
    </source>
</evidence>
<accession>A0A0C3DKW0</accession>
<evidence type="ECO:0000259" key="2">
    <source>
        <dbReference type="Pfam" id="PF09994"/>
    </source>
</evidence>
<dbReference type="InParanoid" id="A0A0C3DKW0"/>
<dbReference type="FunCoup" id="A0A0C3DKW0">
    <property type="interactions" value="35"/>
</dbReference>
<dbReference type="PANTHER" id="PTHR33840:SF2">
    <property type="entry name" value="TLE1 PHOSPHOLIPASE DOMAIN-CONTAINING PROTEIN"/>
    <property type="match status" value="1"/>
</dbReference>
<evidence type="ECO:0000313" key="3">
    <source>
        <dbReference type="EMBL" id="KIN02628.1"/>
    </source>
</evidence>
<reference evidence="3 4" key="1">
    <citation type="submission" date="2014-04" db="EMBL/GenBank/DDBJ databases">
        <authorList>
            <consortium name="DOE Joint Genome Institute"/>
            <person name="Kuo A."/>
            <person name="Martino E."/>
            <person name="Perotto S."/>
            <person name="Kohler A."/>
            <person name="Nagy L.G."/>
            <person name="Floudas D."/>
            <person name="Copeland A."/>
            <person name="Barry K.W."/>
            <person name="Cichocki N."/>
            <person name="Veneault-Fourrey C."/>
            <person name="LaButti K."/>
            <person name="Lindquist E.A."/>
            <person name="Lipzen A."/>
            <person name="Lundell T."/>
            <person name="Morin E."/>
            <person name="Murat C."/>
            <person name="Sun H."/>
            <person name="Tunlid A."/>
            <person name="Henrissat B."/>
            <person name="Grigoriev I.V."/>
            <person name="Hibbett D.S."/>
            <person name="Martin F."/>
            <person name="Nordberg H.P."/>
            <person name="Cantor M.N."/>
            <person name="Hua S.X."/>
        </authorList>
    </citation>
    <scope>NUCLEOTIDE SEQUENCE [LARGE SCALE GENOMIC DNA]</scope>
    <source>
        <strain evidence="3 4">Zn</strain>
    </source>
</reference>
<feature type="domain" description="T6SS Phospholipase effector Tle1-like catalytic" evidence="2">
    <location>
        <begin position="53"/>
        <end position="444"/>
    </location>
</feature>
<feature type="region of interest" description="Disordered" evidence="1">
    <location>
        <begin position="1"/>
        <end position="45"/>
    </location>
</feature>
<dbReference type="InterPro" id="IPR018712">
    <property type="entry name" value="Tle1-like_cat"/>
</dbReference>
<feature type="compositionally biased region" description="Basic and acidic residues" evidence="1">
    <location>
        <begin position="14"/>
        <end position="28"/>
    </location>
</feature>
<dbReference type="Proteomes" id="UP000054321">
    <property type="component" value="Unassembled WGS sequence"/>
</dbReference>
<feature type="compositionally biased region" description="Basic and acidic residues" evidence="1">
    <location>
        <begin position="290"/>
        <end position="314"/>
    </location>
</feature>
<dbReference type="STRING" id="913774.A0A0C3DKW0"/>
<sequence>MDTSHLQPAAAEQGHGRESSSDGHRASHETQQSRGGRVPSHLVAGPRPRKIRKTLVLCFDGTGNQFHGDSSDSNILKIFRMLDRSDGHSLHYYQPGIGTYVATAQLSARGSWEKLKNWYTKMKDSAVGTSFADHVVGGYKFLMQYYSPGDNIYMFGFSRGSYTARFLAEMIDWVGLITHGNEEMIQFAWRTFSKWKAIDSHSLEAKRNQKKAYQFLVSFRETFSRPVRRIRFLGLFDTVNSVPRFENAVLSRNRVPFSAISSAKIIRHAVSIDERRAKFRADLVSHGVAAKKDSDRPVEEQIEKNPHPHHDWIHRSSRYKTQKKGETKPATRGRLIPGHKEALEIRGRHETDDTTRYRSHSRAHSHQSSNPSIDERDKDGNIIDVGDAVSVDWDDDLSSDGEEDDQDIQEIWFPGGHGDIGGGWDMKPNEVPLSHVPLVWIVHEAKRAGLEFDPEKMEIFDCLDGSSDVATAANLPAIEVSTTGGGSRQVELGKREYFKTILEDTIMGATLHDCLRFDGGLTWGGTFRWTLMEYLPFRRLDLGEDGKWKPIRWPLPRGEVRDMPDNALVHISAIKRMEVDPTYRPGNLVLGGGGRGVVVAPKEAGMGKWTPAGDNGDLIRGRYLRKPREKEKNGQSKANGKKN</sequence>
<evidence type="ECO:0000313" key="4">
    <source>
        <dbReference type="Proteomes" id="UP000054321"/>
    </source>
</evidence>
<organism evidence="3 4">
    <name type="scientific">Oidiodendron maius (strain Zn)</name>
    <dbReference type="NCBI Taxonomy" id="913774"/>
    <lineage>
        <taxon>Eukaryota</taxon>
        <taxon>Fungi</taxon>
        <taxon>Dikarya</taxon>
        <taxon>Ascomycota</taxon>
        <taxon>Pezizomycotina</taxon>
        <taxon>Leotiomycetes</taxon>
        <taxon>Leotiomycetes incertae sedis</taxon>
        <taxon>Myxotrichaceae</taxon>
        <taxon>Oidiodendron</taxon>
    </lineage>
</organism>
<reference evidence="4" key="2">
    <citation type="submission" date="2015-01" db="EMBL/GenBank/DDBJ databases">
        <title>Evolutionary Origins and Diversification of the Mycorrhizal Mutualists.</title>
        <authorList>
            <consortium name="DOE Joint Genome Institute"/>
            <consortium name="Mycorrhizal Genomics Consortium"/>
            <person name="Kohler A."/>
            <person name="Kuo A."/>
            <person name="Nagy L.G."/>
            <person name="Floudas D."/>
            <person name="Copeland A."/>
            <person name="Barry K.W."/>
            <person name="Cichocki N."/>
            <person name="Veneault-Fourrey C."/>
            <person name="LaButti K."/>
            <person name="Lindquist E.A."/>
            <person name="Lipzen A."/>
            <person name="Lundell T."/>
            <person name="Morin E."/>
            <person name="Murat C."/>
            <person name="Riley R."/>
            <person name="Ohm R."/>
            <person name="Sun H."/>
            <person name="Tunlid A."/>
            <person name="Henrissat B."/>
            <person name="Grigoriev I.V."/>
            <person name="Hibbett D.S."/>
            <person name="Martin F."/>
        </authorList>
    </citation>
    <scope>NUCLEOTIDE SEQUENCE [LARGE SCALE GENOMIC DNA]</scope>
    <source>
        <strain evidence="4">Zn</strain>
    </source>
</reference>
<dbReference type="OrthoDB" id="3162439at2759"/>
<dbReference type="Pfam" id="PF09994">
    <property type="entry name" value="T6SS_Tle1-like_cat"/>
    <property type="match status" value="1"/>
</dbReference>